<evidence type="ECO:0000313" key="1">
    <source>
        <dbReference type="EMBL" id="CAB4241608.1"/>
    </source>
</evidence>
<reference evidence="1" key="1">
    <citation type="submission" date="2020-05" db="EMBL/GenBank/DDBJ databases">
        <authorList>
            <person name="Chiriac C."/>
            <person name="Salcher M."/>
            <person name="Ghai R."/>
            <person name="Kavagutti S V."/>
        </authorList>
    </citation>
    <scope>NUCLEOTIDE SEQUENCE</scope>
</reference>
<proteinExistence type="predicted"/>
<accession>A0A6J5T9I8</accession>
<name>A0A6J5T9I8_9CAUD</name>
<protein>
    <submittedName>
        <fullName evidence="1">Uncharacterized protein</fullName>
    </submittedName>
</protein>
<gene>
    <name evidence="1" type="ORF">UFOVP71_146</name>
</gene>
<sequence length="201" mass="23243">MLDPVDSELYYKVLDHLPKIPPHLYANDWLGKEHYTWSQDVSFTYSAQNKSSPVIITNDIKSEELMEWLRSNIDSNLPSVLYRKVLVTPDQNFYPPHIDVRRNFALMYNLSDSGGDVVIWKEKDKPMIQQGKTLPIGTPKLFNDYRVLEEVCRFSPPVHTWYIINSQCVHSVEDIKDVREGIHIACNLHSPHAKVLNPALV</sequence>
<organism evidence="1">
    <name type="scientific">uncultured Caudovirales phage</name>
    <dbReference type="NCBI Taxonomy" id="2100421"/>
    <lineage>
        <taxon>Viruses</taxon>
        <taxon>Duplodnaviria</taxon>
        <taxon>Heunggongvirae</taxon>
        <taxon>Uroviricota</taxon>
        <taxon>Caudoviricetes</taxon>
        <taxon>Peduoviridae</taxon>
        <taxon>Maltschvirus</taxon>
        <taxon>Maltschvirus maltsch</taxon>
    </lineage>
</organism>
<dbReference type="EMBL" id="LR797824">
    <property type="protein sequence ID" value="CAB4241608.1"/>
    <property type="molecule type" value="Genomic_DNA"/>
</dbReference>